<protein>
    <recommendedName>
        <fullName evidence="6">Major facilitator superfamily (MFS) profile domain-containing protein</fullName>
    </recommendedName>
</protein>
<proteinExistence type="predicted"/>
<keyword evidence="2 5" id="KW-0812">Transmembrane</keyword>
<dbReference type="Gene3D" id="1.20.1250.20">
    <property type="entry name" value="MFS general substrate transporter like domains"/>
    <property type="match status" value="1"/>
</dbReference>
<feature type="transmembrane region" description="Helical" evidence="5">
    <location>
        <begin position="160"/>
        <end position="180"/>
    </location>
</feature>
<evidence type="ECO:0000256" key="3">
    <source>
        <dbReference type="ARBA" id="ARBA00022989"/>
    </source>
</evidence>
<feature type="transmembrane region" description="Helical" evidence="5">
    <location>
        <begin position="91"/>
        <end position="113"/>
    </location>
</feature>
<reference evidence="7" key="1">
    <citation type="journal article" date="2020" name="Stud. Mycol.">
        <title>101 Dothideomycetes genomes: a test case for predicting lifestyles and emergence of pathogens.</title>
        <authorList>
            <person name="Haridas S."/>
            <person name="Albert R."/>
            <person name="Binder M."/>
            <person name="Bloem J."/>
            <person name="Labutti K."/>
            <person name="Salamov A."/>
            <person name="Andreopoulos B."/>
            <person name="Baker S."/>
            <person name="Barry K."/>
            <person name="Bills G."/>
            <person name="Bluhm B."/>
            <person name="Cannon C."/>
            <person name="Castanera R."/>
            <person name="Culley D."/>
            <person name="Daum C."/>
            <person name="Ezra D."/>
            <person name="Gonzalez J."/>
            <person name="Henrissat B."/>
            <person name="Kuo A."/>
            <person name="Liang C."/>
            <person name="Lipzen A."/>
            <person name="Lutzoni F."/>
            <person name="Magnuson J."/>
            <person name="Mondo S."/>
            <person name="Nolan M."/>
            <person name="Ohm R."/>
            <person name="Pangilinan J."/>
            <person name="Park H.-J."/>
            <person name="Ramirez L."/>
            <person name="Alfaro M."/>
            <person name="Sun H."/>
            <person name="Tritt A."/>
            <person name="Yoshinaga Y."/>
            <person name="Zwiers L.-H."/>
            <person name="Turgeon B."/>
            <person name="Goodwin S."/>
            <person name="Spatafora J."/>
            <person name="Crous P."/>
            <person name="Grigoriev I."/>
        </authorList>
    </citation>
    <scope>NUCLEOTIDE SEQUENCE</scope>
    <source>
        <strain evidence="7">CBS 161.51</strain>
    </source>
</reference>
<dbReference type="GO" id="GO:0005886">
    <property type="term" value="C:plasma membrane"/>
    <property type="evidence" value="ECO:0007669"/>
    <property type="project" value="TreeGrafter"/>
</dbReference>
<evidence type="ECO:0000313" key="7">
    <source>
        <dbReference type="EMBL" id="KAF1941189.1"/>
    </source>
</evidence>
<dbReference type="Proteomes" id="UP000800038">
    <property type="component" value="Unassembled WGS sequence"/>
</dbReference>
<keyword evidence="4 5" id="KW-0472">Membrane</keyword>
<dbReference type="PANTHER" id="PTHR23501:SF198">
    <property type="entry name" value="AZOLE RESISTANCE PROTEIN 1-RELATED"/>
    <property type="match status" value="1"/>
</dbReference>
<gene>
    <name evidence="7" type="ORF">EJ02DRAFT_209075</name>
</gene>
<name>A0A6A5SNY6_9PLEO</name>
<dbReference type="AlphaFoldDB" id="A0A6A5SNY6"/>
<dbReference type="PROSITE" id="PS50850">
    <property type="entry name" value="MFS"/>
    <property type="match status" value="1"/>
</dbReference>
<evidence type="ECO:0000313" key="8">
    <source>
        <dbReference type="Proteomes" id="UP000800038"/>
    </source>
</evidence>
<sequence length="213" mass="23053">MVFVIGLDASALPIIVPAITDTFNSMHLIGWYGSAYLVIIGLAFQVFNNIYPISCRIWGGTGLLVFKFASFLSFEGGSLCCYLASNGASVLLGRVFCGIGVAGIFSGITSCLADKYPPHGKSRHSRIAVLFLTYALSRFVGPLIGAAIMDQLGTATAWRYVFLTNLSAIAISVFPILNWLPAYYRQSKKYQSLHGTSAAKMSILLSLFEVDIL</sequence>
<organism evidence="7 8">
    <name type="scientific">Clathrospora elynae</name>
    <dbReference type="NCBI Taxonomy" id="706981"/>
    <lineage>
        <taxon>Eukaryota</taxon>
        <taxon>Fungi</taxon>
        <taxon>Dikarya</taxon>
        <taxon>Ascomycota</taxon>
        <taxon>Pezizomycotina</taxon>
        <taxon>Dothideomycetes</taxon>
        <taxon>Pleosporomycetidae</taxon>
        <taxon>Pleosporales</taxon>
        <taxon>Diademaceae</taxon>
        <taxon>Clathrospora</taxon>
    </lineage>
</organism>
<evidence type="ECO:0000259" key="6">
    <source>
        <dbReference type="PROSITE" id="PS50850"/>
    </source>
</evidence>
<dbReference type="InterPro" id="IPR036259">
    <property type="entry name" value="MFS_trans_sf"/>
</dbReference>
<dbReference type="EMBL" id="ML976051">
    <property type="protein sequence ID" value="KAF1941189.1"/>
    <property type="molecule type" value="Genomic_DNA"/>
</dbReference>
<keyword evidence="8" id="KW-1185">Reference proteome</keyword>
<comment type="subcellular location">
    <subcellularLocation>
        <location evidence="1">Membrane</location>
        <topology evidence="1">Multi-pass membrane protein</topology>
    </subcellularLocation>
</comment>
<feature type="transmembrane region" description="Helical" evidence="5">
    <location>
        <begin position="29"/>
        <end position="51"/>
    </location>
</feature>
<dbReference type="PANTHER" id="PTHR23501">
    <property type="entry name" value="MAJOR FACILITATOR SUPERFAMILY"/>
    <property type="match status" value="1"/>
</dbReference>
<dbReference type="OrthoDB" id="3800919at2759"/>
<evidence type="ECO:0000256" key="5">
    <source>
        <dbReference type="SAM" id="Phobius"/>
    </source>
</evidence>
<dbReference type="InterPro" id="IPR011701">
    <property type="entry name" value="MFS"/>
</dbReference>
<evidence type="ECO:0000256" key="4">
    <source>
        <dbReference type="ARBA" id="ARBA00023136"/>
    </source>
</evidence>
<accession>A0A6A5SNY6</accession>
<feature type="domain" description="Major facilitator superfamily (MFS) profile" evidence="6">
    <location>
        <begin position="1"/>
        <end position="213"/>
    </location>
</feature>
<feature type="transmembrane region" description="Helical" evidence="5">
    <location>
        <begin position="125"/>
        <end position="148"/>
    </location>
</feature>
<evidence type="ECO:0000256" key="2">
    <source>
        <dbReference type="ARBA" id="ARBA00022692"/>
    </source>
</evidence>
<dbReference type="SUPFAM" id="SSF103473">
    <property type="entry name" value="MFS general substrate transporter"/>
    <property type="match status" value="1"/>
</dbReference>
<feature type="transmembrane region" description="Helical" evidence="5">
    <location>
        <begin position="63"/>
        <end position="85"/>
    </location>
</feature>
<dbReference type="GO" id="GO:0022857">
    <property type="term" value="F:transmembrane transporter activity"/>
    <property type="evidence" value="ECO:0007669"/>
    <property type="project" value="InterPro"/>
</dbReference>
<evidence type="ECO:0000256" key="1">
    <source>
        <dbReference type="ARBA" id="ARBA00004141"/>
    </source>
</evidence>
<dbReference type="Pfam" id="PF07690">
    <property type="entry name" value="MFS_1"/>
    <property type="match status" value="1"/>
</dbReference>
<keyword evidence="3 5" id="KW-1133">Transmembrane helix</keyword>
<dbReference type="InterPro" id="IPR020846">
    <property type="entry name" value="MFS_dom"/>
</dbReference>